<evidence type="ECO:0000256" key="5">
    <source>
        <dbReference type="SAM" id="MobiDB-lite"/>
    </source>
</evidence>
<dbReference type="PANTHER" id="PTHR30222">
    <property type="entry name" value="SPERMIDINE/PUTRESCINE-BINDING PERIPLASMIC PROTEIN"/>
    <property type="match status" value="1"/>
</dbReference>
<evidence type="ECO:0000256" key="4">
    <source>
        <dbReference type="ARBA" id="ARBA00022764"/>
    </source>
</evidence>
<dbReference type="InterPro" id="IPR006059">
    <property type="entry name" value="SBP"/>
</dbReference>
<dbReference type="GO" id="GO:0015846">
    <property type="term" value="P:polyamine transport"/>
    <property type="evidence" value="ECO:0007669"/>
    <property type="project" value="InterPro"/>
</dbReference>
<dbReference type="SUPFAM" id="SSF53850">
    <property type="entry name" value="Periplasmic binding protein-like II"/>
    <property type="match status" value="1"/>
</dbReference>
<dbReference type="PROSITE" id="PS51257">
    <property type="entry name" value="PROKAR_LIPOPROTEIN"/>
    <property type="match status" value="1"/>
</dbReference>
<gene>
    <name evidence="6" type="ORF">GJR96_16545</name>
</gene>
<dbReference type="Gene3D" id="3.40.190.10">
    <property type="entry name" value="Periplasmic binding protein-like II"/>
    <property type="match status" value="2"/>
</dbReference>
<evidence type="ECO:0000256" key="2">
    <source>
        <dbReference type="ARBA" id="ARBA00022448"/>
    </source>
</evidence>
<evidence type="ECO:0000256" key="3">
    <source>
        <dbReference type="ARBA" id="ARBA00022729"/>
    </source>
</evidence>
<feature type="region of interest" description="Disordered" evidence="5">
    <location>
        <begin position="25"/>
        <end position="64"/>
    </location>
</feature>
<dbReference type="GO" id="GO:0042597">
    <property type="term" value="C:periplasmic space"/>
    <property type="evidence" value="ECO:0007669"/>
    <property type="project" value="UniProtKB-SubCell"/>
</dbReference>
<dbReference type="PANTHER" id="PTHR30222:SF2">
    <property type="entry name" value="ABC TRANSPORTER SUBSTRATE-BINDING PROTEIN"/>
    <property type="match status" value="1"/>
</dbReference>
<keyword evidence="3" id="KW-0732">Signal</keyword>
<keyword evidence="4" id="KW-0574">Periplasm</keyword>
<protein>
    <submittedName>
        <fullName evidence="6">Extracellular solute-binding protein</fullName>
    </submittedName>
</protein>
<keyword evidence="7" id="KW-1185">Reference proteome</keyword>
<dbReference type="NCBIfam" id="TIGR01409">
    <property type="entry name" value="TAT_signal_seq"/>
    <property type="match status" value="1"/>
</dbReference>
<dbReference type="PRINTS" id="PR00909">
    <property type="entry name" value="SPERMDNBNDNG"/>
</dbReference>
<dbReference type="EMBL" id="WKJO01000002">
    <property type="protein sequence ID" value="MRX23556.1"/>
    <property type="molecule type" value="Genomic_DNA"/>
</dbReference>
<dbReference type="Pfam" id="PF13416">
    <property type="entry name" value="SBP_bac_8"/>
    <property type="match status" value="1"/>
</dbReference>
<dbReference type="AlphaFoldDB" id="A0A6A8GKL3"/>
<organism evidence="6 7">
    <name type="scientific">Haloferax litoreum</name>
    <dbReference type="NCBI Taxonomy" id="2666140"/>
    <lineage>
        <taxon>Archaea</taxon>
        <taxon>Methanobacteriati</taxon>
        <taxon>Methanobacteriota</taxon>
        <taxon>Stenosarchaea group</taxon>
        <taxon>Halobacteria</taxon>
        <taxon>Halobacteriales</taxon>
        <taxon>Haloferacaceae</taxon>
        <taxon>Haloferax</taxon>
    </lineage>
</organism>
<name>A0A6A8GKL3_9EURY</name>
<dbReference type="PROSITE" id="PS51318">
    <property type="entry name" value="TAT"/>
    <property type="match status" value="1"/>
</dbReference>
<comment type="subcellular location">
    <subcellularLocation>
        <location evidence="1">Periplasm</location>
    </subcellularLocation>
</comment>
<dbReference type="GO" id="GO:0019808">
    <property type="term" value="F:polyamine binding"/>
    <property type="evidence" value="ECO:0007669"/>
    <property type="project" value="InterPro"/>
</dbReference>
<feature type="compositionally biased region" description="Low complexity" evidence="5">
    <location>
        <begin position="25"/>
        <end position="44"/>
    </location>
</feature>
<accession>A0A6A8GKL3</accession>
<comment type="caution">
    <text evidence="6">The sequence shown here is derived from an EMBL/GenBank/DDBJ whole genome shotgun (WGS) entry which is preliminary data.</text>
</comment>
<keyword evidence="2" id="KW-0813">Transport</keyword>
<dbReference type="Proteomes" id="UP000439022">
    <property type="component" value="Unassembled WGS sequence"/>
</dbReference>
<dbReference type="InterPro" id="IPR019546">
    <property type="entry name" value="TAT_signal_bac_arc"/>
</dbReference>
<evidence type="ECO:0000313" key="6">
    <source>
        <dbReference type="EMBL" id="MRX23556.1"/>
    </source>
</evidence>
<reference evidence="6 7" key="1">
    <citation type="submission" date="2019-11" db="EMBL/GenBank/DDBJ databases">
        <title>Whole genome sequence of Haloferax sp. MBLA0076.</title>
        <authorList>
            <person name="Seo M.-J."/>
            <person name="Cho E.-S."/>
        </authorList>
    </citation>
    <scope>NUCLEOTIDE SEQUENCE [LARGE SCALE GENOMIC DNA]</scope>
    <source>
        <strain evidence="6 7">MBLA0076</strain>
    </source>
</reference>
<dbReference type="InterPro" id="IPR001188">
    <property type="entry name" value="Sperm_putr-bd"/>
</dbReference>
<sequence>MIEKLNRRSFLKATGATATVGSAALAGCTGSSGSDSTETTASGGDDSGDAETTEAETTSESEELSDTLKFYSWGGSTQEALTKHVIEPFEEEYGVTVEQSSFGGQDKMLANVRSSPEGSYDIIMPSTSTAYAASKQGLVEPLRLDNIETWSNLLPVFQDFNIDPGQKAHVAPLYYGTIGMGYNKDYVDASNGLSWDMTFDDEFEGKVAIEGVPYVRVFTTALKLGMNPNKMVGDAGSYEEGVKKVYDAMAEQHPLVKKYWTSGQELTSLFSNESAYVGEAWGGRILSLQDEGFDNLGYGIPEEGAYGFTDTLAVAKGSKNRYTAEKFIEFAYQDDIIKKLAPDIGYPPATKATSSDVKALPDFDPSGGERLMFQDQEFKNEHNQEWSQTFEQIKLGNY</sequence>
<dbReference type="InterPro" id="IPR006311">
    <property type="entry name" value="TAT_signal"/>
</dbReference>
<dbReference type="RefSeq" id="WP_151164559.1">
    <property type="nucleotide sequence ID" value="NZ_WKJO01000002.1"/>
</dbReference>
<proteinExistence type="predicted"/>
<evidence type="ECO:0000256" key="1">
    <source>
        <dbReference type="ARBA" id="ARBA00004418"/>
    </source>
</evidence>
<evidence type="ECO:0000313" key="7">
    <source>
        <dbReference type="Proteomes" id="UP000439022"/>
    </source>
</evidence>
<feature type="compositionally biased region" description="Acidic residues" evidence="5">
    <location>
        <begin position="46"/>
        <end position="64"/>
    </location>
</feature>